<feature type="region of interest" description="Disordered" evidence="3">
    <location>
        <begin position="41"/>
        <end position="68"/>
    </location>
</feature>
<comment type="subcellular location">
    <subcellularLocation>
        <location evidence="1">Cell envelope</location>
    </subcellularLocation>
</comment>
<dbReference type="GO" id="GO:0030246">
    <property type="term" value="F:carbohydrate binding"/>
    <property type="evidence" value="ECO:0007669"/>
    <property type="project" value="TreeGrafter"/>
</dbReference>
<evidence type="ECO:0000313" key="6">
    <source>
        <dbReference type="EMBL" id="RHW28885.1"/>
    </source>
</evidence>
<evidence type="ECO:0000256" key="3">
    <source>
        <dbReference type="SAM" id="MobiDB-lite"/>
    </source>
</evidence>
<evidence type="ECO:0000256" key="1">
    <source>
        <dbReference type="ARBA" id="ARBA00004196"/>
    </source>
</evidence>
<dbReference type="OrthoDB" id="9773673at2"/>
<dbReference type="PANTHER" id="PTHR30036">
    <property type="entry name" value="D-XYLOSE-BINDING PERIPLASMIC PROTEIN"/>
    <property type="match status" value="1"/>
</dbReference>
<evidence type="ECO:0000256" key="4">
    <source>
        <dbReference type="SAM" id="SignalP"/>
    </source>
</evidence>
<feature type="signal peptide" evidence="4">
    <location>
        <begin position="1"/>
        <end position="24"/>
    </location>
</feature>
<protein>
    <submittedName>
        <fullName evidence="6">Sugar ABC transporter substrate-binding protein</fullName>
    </submittedName>
</protein>
<dbReference type="GO" id="GO:0030288">
    <property type="term" value="C:outer membrane-bounded periplasmic space"/>
    <property type="evidence" value="ECO:0007669"/>
    <property type="project" value="TreeGrafter"/>
</dbReference>
<feature type="chain" id="PRO_5039192517" evidence="4">
    <location>
        <begin position="25"/>
        <end position="400"/>
    </location>
</feature>
<dbReference type="Proteomes" id="UP000283644">
    <property type="component" value="Unassembled WGS sequence"/>
</dbReference>
<evidence type="ECO:0000259" key="5">
    <source>
        <dbReference type="Pfam" id="PF13407"/>
    </source>
</evidence>
<dbReference type="EMBL" id="QXGH01000009">
    <property type="protein sequence ID" value="RHW28885.1"/>
    <property type="molecule type" value="Genomic_DNA"/>
</dbReference>
<evidence type="ECO:0000313" key="7">
    <source>
        <dbReference type="Proteomes" id="UP000283644"/>
    </source>
</evidence>
<dbReference type="PANTHER" id="PTHR30036:SF1">
    <property type="entry name" value="D-XYLOSE-BINDING PERIPLASMIC PROTEIN"/>
    <property type="match status" value="1"/>
</dbReference>
<dbReference type="InterPro" id="IPR025997">
    <property type="entry name" value="SBP_2_dom"/>
</dbReference>
<name>A0A417Y8H7_9ACTN</name>
<dbReference type="RefSeq" id="WP_118922557.1">
    <property type="nucleotide sequence ID" value="NZ_QXGH01000009.1"/>
</dbReference>
<dbReference type="InterPro" id="IPR050555">
    <property type="entry name" value="Bact_Solute-Bind_Prot2"/>
</dbReference>
<comment type="caution">
    <text evidence="6">The sequence shown here is derived from an EMBL/GenBank/DDBJ whole genome shotgun (WGS) entry which is preliminary data.</text>
</comment>
<accession>A0A417Y8H7</accession>
<gene>
    <name evidence="6" type="ORF">D0Z08_03320</name>
</gene>
<keyword evidence="2 4" id="KW-0732">Signal</keyword>
<dbReference type="InterPro" id="IPR028082">
    <property type="entry name" value="Peripla_BP_I"/>
</dbReference>
<dbReference type="PROSITE" id="PS51257">
    <property type="entry name" value="PROKAR_LIPOPROTEIN"/>
    <property type="match status" value="1"/>
</dbReference>
<keyword evidence="7" id="KW-1185">Reference proteome</keyword>
<organism evidence="6 7">
    <name type="scientific">Nocardioides immobilis</name>
    <dbReference type="NCBI Taxonomy" id="2049295"/>
    <lineage>
        <taxon>Bacteria</taxon>
        <taxon>Bacillati</taxon>
        <taxon>Actinomycetota</taxon>
        <taxon>Actinomycetes</taxon>
        <taxon>Propionibacteriales</taxon>
        <taxon>Nocardioidaceae</taxon>
        <taxon>Nocardioides</taxon>
    </lineage>
</organism>
<sequence>MSTPAFRRSTAFGAAVLLGATALAACADSDGGGGGGDADITAACSLENPPTSEASAPPPVDTSAQASGKVGVILPDTTSSTRYELYDAPLLTEALTNAGIEADVQNAQGDKNKFTSIAQSMIGQGVDVLIIDSIDAASGAGVEQAADEAGVDVIDYDRVNLGGSAPYYVSFDNQDVGRLQAQTLVDCLEAQDIDKPRIIMMNGGTDVDNNAVLFAKGAHEVLDPLDEAGDIEIVSEATVKGWDVENAAPTFNQALTAAGGDVQGVLAANDDIANAVIGVLKDPGLDGHVVVTGQDASVEGLQNVITGQQSLTIFKDVTLEATAAAQLAIALIQGTDPADAGIVLEPFEDPEAPSHDLQAVLLPAQVITQANVQDIIDAGALTVDELCAGIEDDCDELGLS</sequence>
<feature type="domain" description="Periplasmic binding protein" evidence="5">
    <location>
        <begin position="73"/>
        <end position="335"/>
    </location>
</feature>
<evidence type="ECO:0000256" key="2">
    <source>
        <dbReference type="ARBA" id="ARBA00022729"/>
    </source>
</evidence>
<dbReference type="SUPFAM" id="SSF53822">
    <property type="entry name" value="Periplasmic binding protein-like I"/>
    <property type="match status" value="1"/>
</dbReference>
<dbReference type="AlphaFoldDB" id="A0A417Y8H7"/>
<dbReference type="Pfam" id="PF13407">
    <property type="entry name" value="Peripla_BP_4"/>
    <property type="match status" value="1"/>
</dbReference>
<reference evidence="6 7" key="1">
    <citation type="submission" date="2018-09" db="EMBL/GenBank/DDBJ databases">
        <title>Genome sequencing of Nocardioides immobilis CCTCC AB 2017083 for comparison to Nocardioides silvaticus.</title>
        <authorList>
            <person name="Li C."/>
            <person name="Wang G."/>
        </authorList>
    </citation>
    <scope>NUCLEOTIDE SEQUENCE [LARGE SCALE GENOMIC DNA]</scope>
    <source>
        <strain evidence="6 7">CCTCC AB 2017083</strain>
    </source>
</reference>
<dbReference type="Gene3D" id="3.40.50.2300">
    <property type="match status" value="2"/>
</dbReference>
<proteinExistence type="predicted"/>